<accession>Q48AE7</accession>
<evidence type="ECO:0008006" key="3">
    <source>
        <dbReference type="Google" id="ProtNLM"/>
    </source>
</evidence>
<reference evidence="1" key="1">
    <citation type="journal article" date="2005" name="Proc. Natl. Acad. Sci. U.S.A.">
        <title>The psychrophilic lifestyle as revealed by the genome sequence of Colwellia psychrerythraea 34H through genomic and proteomic analyses.</title>
        <authorList>
            <person name="Methe B.A."/>
            <person name="Nelson K.E."/>
            <person name="Deming J.W."/>
            <person name="Momen B."/>
            <person name="Melamud E."/>
            <person name="Zhang X."/>
            <person name="Moult J."/>
            <person name="Madupu R."/>
            <person name="Nelson W.C."/>
            <person name="Dodson R.J."/>
            <person name="Brinkac L.M."/>
            <person name="Daugherty S.C."/>
            <person name="Durkin A.S."/>
            <person name="DeBoy R.T."/>
            <person name="Kolonay J.F."/>
            <person name="Sullivan S.A."/>
            <person name="Zhou L."/>
            <person name="Davidsen T.M."/>
            <person name="Wu M."/>
            <person name="Huston A.L."/>
            <person name="Lewis M."/>
            <person name="Weaver B."/>
            <person name="Weidman J.F."/>
            <person name="Khouri H."/>
            <person name="Utterback T.R."/>
            <person name="Feldblyum T.V."/>
            <person name="Fraser C.M."/>
        </authorList>
    </citation>
    <scope>NUCLEOTIDE SEQUENCE [LARGE SCALE GENOMIC DNA]</scope>
    <source>
        <strain evidence="1">34H</strain>
    </source>
</reference>
<evidence type="ECO:0000313" key="1">
    <source>
        <dbReference type="EMBL" id="AAZ26835.1"/>
    </source>
</evidence>
<evidence type="ECO:0000313" key="2">
    <source>
        <dbReference type="Proteomes" id="UP000000547"/>
    </source>
</evidence>
<gene>
    <name evidence="1" type="ordered locus">CPS_0198</name>
</gene>
<organism evidence="1 2">
    <name type="scientific">Colwellia psychrerythraea (strain 34H / ATCC BAA-681)</name>
    <name type="common">Vibrio psychroerythus</name>
    <dbReference type="NCBI Taxonomy" id="167879"/>
    <lineage>
        <taxon>Bacteria</taxon>
        <taxon>Pseudomonadati</taxon>
        <taxon>Pseudomonadota</taxon>
        <taxon>Gammaproteobacteria</taxon>
        <taxon>Alteromonadales</taxon>
        <taxon>Colwelliaceae</taxon>
        <taxon>Colwellia</taxon>
    </lineage>
</organism>
<dbReference type="Proteomes" id="UP000000547">
    <property type="component" value="Chromosome"/>
</dbReference>
<dbReference type="AlphaFoldDB" id="Q48AE7"/>
<dbReference type="KEGG" id="cps:CPS_0198"/>
<protein>
    <recommendedName>
        <fullName evidence="3">Rod shape-determining-related protein</fullName>
    </recommendedName>
</protein>
<name>Q48AE7_COLP3</name>
<dbReference type="HOGENOM" id="CLU_154451_1_0_6"/>
<dbReference type="EMBL" id="CP000083">
    <property type="protein sequence ID" value="AAZ26835.1"/>
    <property type="molecule type" value="Genomic_DNA"/>
</dbReference>
<sequence length="139" mass="15586">MRPRDMIKKLFTVDLYIKVRKNRFEAKNLSSSGSWETIQSEHPFTTERLLVGTFSAAESALTKLIKSVTPRSFFKKSPQIIIQPMELLDGGLSEVEERIFKELALGSGAFKVILHTGSELTDSEAMQLIRSASMSTGQF</sequence>
<dbReference type="STRING" id="167879.CPS_0198"/>
<proteinExistence type="predicted"/>